<feature type="transmembrane region" description="Helical" evidence="6">
    <location>
        <begin position="124"/>
        <end position="151"/>
    </location>
</feature>
<evidence type="ECO:0000256" key="5">
    <source>
        <dbReference type="ARBA" id="ARBA00023136"/>
    </source>
</evidence>
<evidence type="ECO:0000256" key="2">
    <source>
        <dbReference type="ARBA" id="ARBA00006843"/>
    </source>
</evidence>
<proteinExistence type="inferred from homology"/>
<evidence type="ECO:0000256" key="4">
    <source>
        <dbReference type="ARBA" id="ARBA00022989"/>
    </source>
</evidence>
<sequence length="152" mass="16811">MDDSKPNIQGKKDEKAVFGQEYGIYKISSKGGMPCNQSPYPYPQPVLAQPLSTTMNNQIYGQQPNHLITHKPPVRDTMILSICSMLFCICIGLASLVKSIQSRKARDRGRVDEANKKALCARKFAFAAIITGLCFAFVSIVTRIILTIMAVQ</sequence>
<evidence type="ECO:0000256" key="3">
    <source>
        <dbReference type="ARBA" id="ARBA00022692"/>
    </source>
</evidence>
<protein>
    <submittedName>
        <fullName evidence="7">DgyrCDS14566</fullName>
    </submittedName>
</protein>
<comment type="subcellular location">
    <subcellularLocation>
        <location evidence="1">Membrane</location>
    </subcellularLocation>
</comment>
<dbReference type="PANTHER" id="PTHR14948:SF25">
    <property type="entry name" value="DUF4190 DOMAIN-CONTAINING PROTEIN"/>
    <property type="match status" value="1"/>
</dbReference>
<feature type="transmembrane region" description="Helical" evidence="6">
    <location>
        <begin position="78"/>
        <end position="97"/>
    </location>
</feature>
<comment type="similarity">
    <text evidence="2">Belongs to the CD225/Dispanin family.</text>
</comment>
<dbReference type="GO" id="GO:0016020">
    <property type="term" value="C:membrane"/>
    <property type="evidence" value="ECO:0007669"/>
    <property type="project" value="UniProtKB-SubCell"/>
</dbReference>
<dbReference type="Pfam" id="PF04505">
    <property type="entry name" value="CD225"/>
    <property type="match status" value="1"/>
</dbReference>
<keyword evidence="3 6" id="KW-0812">Transmembrane</keyword>
<dbReference type="Proteomes" id="UP000549394">
    <property type="component" value="Unassembled WGS sequence"/>
</dbReference>
<evidence type="ECO:0000256" key="6">
    <source>
        <dbReference type="SAM" id="Phobius"/>
    </source>
</evidence>
<dbReference type="PANTHER" id="PTHR14948">
    <property type="entry name" value="NG5"/>
    <property type="match status" value="1"/>
</dbReference>
<organism evidence="7 8">
    <name type="scientific">Dimorphilus gyrociliatus</name>
    <dbReference type="NCBI Taxonomy" id="2664684"/>
    <lineage>
        <taxon>Eukaryota</taxon>
        <taxon>Metazoa</taxon>
        <taxon>Spiralia</taxon>
        <taxon>Lophotrochozoa</taxon>
        <taxon>Annelida</taxon>
        <taxon>Polychaeta</taxon>
        <taxon>Polychaeta incertae sedis</taxon>
        <taxon>Dinophilidae</taxon>
        <taxon>Dimorphilus</taxon>
    </lineage>
</organism>
<dbReference type="AlphaFoldDB" id="A0A7I8WE66"/>
<gene>
    <name evidence="7" type="ORF">DGYR_LOCUS13678</name>
</gene>
<dbReference type="EMBL" id="CAJFCJ010000048">
    <property type="protein sequence ID" value="CAD5126435.1"/>
    <property type="molecule type" value="Genomic_DNA"/>
</dbReference>
<evidence type="ECO:0000256" key="1">
    <source>
        <dbReference type="ARBA" id="ARBA00004370"/>
    </source>
</evidence>
<comment type="caution">
    <text evidence="7">The sequence shown here is derived from an EMBL/GenBank/DDBJ whole genome shotgun (WGS) entry which is preliminary data.</text>
</comment>
<dbReference type="InterPro" id="IPR051423">
    <property type="entry name" value="CD225/Dispanin"/>
</dbReference>
<keyword evidence="5 6" id="KW-0472">Membrane</keyword>
<name>A0A7I8WE66_9ANNE</name>
<accession>A0A7I8WE66</accession>
<keyword evidence="4 6" id="KW-1133">Transmembrane helix</keyword>
<keyword evidence="8" id="KW-1185">Reference proteome</keyword>
<reference evidence="7 8" key="1">
    <citation type="submission" date="2020-08" db="EMBL/GenBank/DDBJ databases">
        <authorList>
            <person name="Hejnol A."/>
        </authorList>
    </citation>
    <scope>NUCLEOTIDE SEQUENCE [LARGE SCALE GENOMIC DNA]</scope>
</reference>
<dbReference type="InterPro" id="IPR007593">
    <property type="entry name" value="CD225/Dispanin_fam"/>
</dbReference>
<evidence type="ECO:0000313" key="7">
    <source>
        <dbReference type="EMBL" id="CAD5126435.1"/>
    </source>
</evidence>
<evidence type="ECO:0000313" key="8">
    <source>
        <dbReference type="Proteomes" id="UP000549394"/>
    </source>
</evidence>